<dbReference type="GO" id="GO:0006310">
    <property type="term" value="P:DNA recombination"/>
    <property type="evidence" value="ECO:0007669"/>
    <property type="project" value="InterPro"/>
</dbReference>
<evidence type="ECO:0000313" key="11">
    <source>
        <dbReference type="EMBL" id="VAX27348.1"/>
    </source>
</evidence>
<dbReference type="PIRSF" id="PIRSF003128">
    <property type="entry name" value="RecN"/>
    <property type="match status" value="1"/>
</dbReference>
<dbReference type="GO" id="GO:0009432">
    <property type="term" value="P:SOS response"/>
    <property type="evidence" value="ECO:0007669"/>
    <property type="project" value="TreeGrafter"/>
</dbReference>
<feature type="domain" description="RecF/RecN/SMC N-terminal" evidence="10">
    <location>
        <begin position="1"/>
        <end position="522"/>
    </location>
</feature>
<proteinExistence type="inferred from homology"/>
<evidence type="ECO:0000256" key="3">
    <source>
        <dbReference type="ARBA" id="ARBA00021315"/>
    </source>
</evidence>
<keyword evidence="5" id="KW-0227">DNA damage</keyword>
<dbReference type="InterPro" id="IPR004604">
    <property type="entry name" value="DNA_recomb/repair_RecN"/>
</dbReference>
<keyword evidence="4" id="KW-0547">Nucleotide-binding</keyword>
<evidence type="ECO:0000256" key="9">
    <source>
        <dbReference type="SAM" id="Coils"/>
    </source>
</evidence>
<dbReference type="SUPFAM" id="SSF52540">
    <property type="entry name" value="P-loop containing nucleoside triphosphate hydrolases"/>
    <property type="match status" value="2"/>
</dbReference>
<accession>A0A3B1CTM9</accession>
<dbReference type="Gene3D" id="3.40.50.300">
    <property type="entry name" value="P-loop containing nucleotide triphosphate hydrolases"/>
    <property type="match status" value="2"/>
</dbReference>
<evidence type="ECO:0000259" key="10">
    <source>
        <dbReference type="Pfam" id="PF02463"/>
    </source>
</evidence>
<evidence type="ECO:0000256" key="7">
    <source>
        <dbReference type="ARBA" id="ARBA00023204"/>
    </source>
</evidence>
<dbReference type="PANTHER" id="PTHR11059">
    <property type="entry name" value="DNA REPAIR PROTEIN RECN"/>
    <property type="match status" value="1"/>
</dbReference>
<evidence type="ECO:0000256" key="5">
    <source>
        <dbReference type="ARBA" id="ARBA00022763"/>
    </source>
</evidence>
<dbReference type="NCBIfam" id="NF008121">
    <property type="entry name" value="PRK10869.1"/>
    <property type="match status" value="1"/>
</dbReference>
<dbReference type="EMBL" id="UOGG01000029">
    <property type="protein sequence ID" value="VAX27348.1"/>
    <property type="molecule type" value="Genomic_DNA"/>
</dbReference>
<keyword evidence="7" id="KW-0234">DNA repair</keyword>
<dbReference type="InterPro" id="IPR027417">
    <property type="entry name" value="P-loop_NTPase"/>
</dbReference>
<comment type="function">
    <text evidence="1">May be involved in recombinational repair of damaged DNA.</text>
</comment>
<organism evidence="11">
    <name type="scientific">hydrothermal vent metagenome</name>
    <dbReference type="NCBI Taxonomy" id="652676"/>
    <lineage>
        <taxon>unclassified sequences</taxon>
        <taxon>metagenomes</taxon>
        <taxon>ecological metagenomes</taxon>
    </lineage>
</organism>
<comment type="similarity">
    <text evidence="2">Belongs to the RecN family.</text>
</comment>
<gene>
    <name evidence="11" type="ORF">MNBD_NITROSPINAE05-654</name>
</gene>
<evidence type="ECO:0000256" key="1">
    <source>
        <dbReference type="ARBA" id="ARBA00003618"/>
    </source>
</evidence>
<evidence type="ECO:0000256" key="4">
    <source>
        <dbReference type="ARBA" id="ARBA00022741"/>
    </source>
</evidence>
<feature type="coiled-coil region" evidence="9">
    <location>
        <begin position="217"/>
        <end position="251"/>
    </location>
</feature>
<dbReference type="FunFam" id="3.40.50.300:FF:000356">
    <property type="entry name" value="DNA repair protein RecN"/>
    <property type="match status" value="1"/>
</dbReference>
<sequence length="564" mass="62939">MLTEIKISNFAIIKNLRVEFQPELNVLTGETGAGKSILMSALNLILGGRADTDYIRSGEDTATVEAVFQIEDNELLEDLHSYGIETPDGELLIKRNVARNGKSRCFLNDGNITVSTLAKIGNRLVDIHGQHDHQALLRVETHVELLDLFGKNKTACQNFSREFAGYQASKRELESMRLKEKNRTERLELLKFQLKEIEQAGLSPEEEKELKTEKNILQHAEKIQQSVESTLRQLAENEDNALLQLGRAQKEIESLLELDPALKNQADRAQTAFCELEEMVAELQTYLQGIEFNPPRLEEIDDRLSEINGLKRKYALDVPGILAQQETIAQELESLGANQEKMDDLKEAIQQQEKTLAKLATGLAEGREKTAKKFQQGVERELRDLGMAEVQLGVRFDYPGDPEGFVRFRNETVKLHAGGIGTIEFLFSPNPGEELRPLVKIASGGELSRVMLALKSILHEQDPVPVMVFDEVDAGIGGKVAEKVGVKLAKVAVGKQVFCITHLPQIAGLAEAHFRVQKTVKGNRTHSSIVKLSYDERVEEIARMSGGETITPATLKFAKEMIKK</sequence>
<dbReference type="FunFam" id="3.40.50.300:FF:000319">
    <property type="entry name" value="DNA repair protein RecN"/>
    <property type="match status" value="1"/>
</dbReference>
<name>A0A3B1CTM9_9ZZZZ</name>
<dbReference type="AlphaFoldDB" id="A0A3B1CTM9"/>
<dbReference type="Pfam" id="PF02463">
    <property type="entry name" value="SMC_N"/>
    <property type="match status" value="1"/>
</dbReference>
<dbReference type="CDD" id="cd03241">
    <property type="entry name" value="ABC_RecN"/>
    <property type="match status" value="2"/>
</dbReference>
<keyword evidence="6" id="KW-0067">ATP-binding</keyword>
<dbReference type="GO" id="GO:0006281">
    <property type="term" value="P:DNA repair"/>
    <property type="evidence" value="ECO:0007669"/>
    <property type="project" value="UniProtKB-KW"/>
</dbReference>
<evidence type="ECO:0000256" key="2">
    <source>
        <dbReference type="ARBA" id="ARBA00009441"/>
    </source>
</evidence>
<feature type="coiled-coil region" evidence="9">
    <location>
        <begin position="335"/>
        <end position="362"/>
    </location>
</feature>
<dbReference type="NCBIfam" id="TIGR00634">
    <property type="entry name" value="recN"/>
    <property type="match status" value="1"/>
</dbReference>
<protein>
    <recommendedName>
        <fullName evidence="3">DNA repair protein RecN</fullName>
    </recommendedName>
    <alternativeName>
        <fullName evidence="8">Recombination protein N</fullName>
    </alternativeName>
</protein>
<dbReference type="GO" id="GO:0043590">
    <property type="term" value="C:bacterial nucleoid"/>
    <property type="evidence" value="ECO:0007669"/>
    <property type="project" value="TreeGrafter"/>
</dbReference>
<dbReference type="InterPro" id="IPR003395">
    <property type="entry name" value="RecF/RecN/SMC_N"/>
</dbReference>
<reference evidence="11" key="1">
    <citation type="submission" date="2018-06" db="EMBL/GenBank/DDBJ databases">
        <authorList>
            <person name="Zhirakovskaya E."/>
        </authorList>
    </citation>
    <scope>NUCLEOTIDE SEQUENCE</scope>
</reference>
<dbReference type="PANTHER" id="PTHR11059:SF0">
    <property type="entry name" value="DNA REPAIR PROTEIN RECN"/>
    <property type="match status" value="1"/>
</dbReference>
<dbReference type="GO" id="GO:0005524">
    <property type="term" value="F:ATP binding"/>
    <property type="evidence" value="ECO:0007669"/>
    <property type="project" value="UniProtKB-KW"/>
</dbReference>
<evidence type="ECO:0000256" key="6">
    <source>
        <dbReference type="ARBA" id="ARBA00022840"/>
    </source>
</evidence>
<keyword evidence="9" id="KW-0175">Coiled coil</keyword>
<evidence type="ECO:0000256" key="8">
    <source>
        <dbReference type="ARBA" id="ARBA00033408"/>
    </source>
</evidence>